<organism evidence="1 2">
    <name type="scientific">Coccidioides immitis (strain RS)</name>
    <name type="common">Valley fever fungus</name>
    <dbReference type="NCBI Taxonomy" id="246410"/>
    <lineage>
        <taxon>Eukaryota</taxon>
        <taxon>Fungi</taxon>
        <taxon>Dikarya</taxon>
        <taxon>Ascomycota</taxon>
        <taxon>Pezizomycotina</taxon>
        <taxon>Eurotiomycetes</taxon>
        <taxon>Eurotiomycetidae</taxon>
        <taxon>Onygenales</taxon>
        <taxon>Onygenaceae</taxon>
        <taxon>Coccidioides</taxon>
    </lineage>
</organism>
<gene>
    <name evidence="1" type="ORF">CIMG_13288</name>
</gene>
<evidence type="ECO:0000313" key="1">
    <source>
        <dbReference type="EMBL" id="EAS29153.1"/>
    </source>
</evidence>
<dbReference type="VEuPathDB" id="FungiDB:CIMG_13288"/>
<dbReference type="EMBL" id="GG704913">
    <property type="protein sequence ID" value="EAS29153.1"/>
    <property type="molecule type" value="Genomic_DNA"/>
</dbReference>
<reference evidence="2" key="2">
    <citation type="journal article" date="2010" name="Genome Res.">
        <title>Population genomic sequencing of Coccidioides fungi reveals recent hybridization and transposon control.</title>
        <authorList>
            <person name="Neafsey D.E."/>
            <person name="Barker B.M."/>
            <person name="Sharpton T.J."/>
            <person name="Stajich J.E."/>
            <person name="Park D.J."/>
            <person name="Whiston E."/>
            <person name="Hung C.-Y."/>
            <person name="McMahan C."/>
            <person name="White J."/>
            <person name="Sykes S."/>
            <person name="Heiman D."/>
            <person name="Young S."/>
            <person name="Zeng Q."/>
            <person name="Abouelleil A."/>
            <person name="Aftuck L."/>
            <person name="Bessette D."/>
            <person name="Brown A."/>
            <person name="FitzGerald M."/>
            <person name="Lui A."/>
            <person name="Macdonald J.P."/>
            <person name="Priest M."/>
            <person name="Orbach M.J."/>
            <person name="Galgiani J.N."/>
            <person name="Kirkland T.N."/>
            <person name="Cole G.T."/>
            <person name="Birren B.W."/>
            <person name="Henn M.R."/>
            <person name="Taylor J.W."/>
            <person name="Rounsley S.D."/>
        </authorList>
    </citation>
    <scope>GENOME REANNOTATION</scope>
    <source>
        <strain evidence="2">RS</strain>
    </source>
</reference>
<dbReference type="AlphaFoldDB" id="A0A0E1S101"/>
<proteinExistence type="predicted"/>
<name>A0A0E1S101_COCIM</name>
<reference evidence="2" key="1">
    <citation type="journal article" date="2009" name="Genome Res.">
        <title>Comparative genomic analyses of the human fungal pathogens Coccidioides and their relatives.</title>
        <authorList>
            <person name="Sharpton T.J."/>
            <person name="Stajich J.E."/>
            <person name="Rounsley S.D."/>
            <person name="Gardner M.J."/>
            <person name="Wortman J.R."/>
            <person name="Jordar V.S."/>
            <person name="Maiti R."/>
            <person name="Kodira C.D."/>
            <person name="Neafsey D.E."/>
            <person name="Zeng Q."/>
            <person name="Hung C.-Y."/>
            <person name="McMahan C."/>
            <person name="Muszewska A."/>
            <person name="Grynberg M."/>
            <person name="Mandel M.A."/>
            <person name="Kellner E.M."/>
            <person name="Barker B.M."/>
            <person name="Galgiani J.N."/>
            <person name="Orbach M.J."/>
            <person name="Kirkland T.N."/>
            <person name="Cole G.T."/>
            <person name="Henn M.R."/>
            <person name="Birren B.W."/>
            <person name="Taylor J.W."/>
        </authorList>
    </citation>
    <scope>NUCLEOTIDE SEQUENCE [LARGE SCALE GENOMIC DNA]</scope>
    <source>
        <strain evidence="2">RS</strain>
    </source>
</reference>
<dbReference type="Proteomes" id="UP000001261">
    <property type="component" value="Unassembled WGS sequence"/>
</dbReference>
<dbReference type="GeneID" id="24164915"/>
<dbReference type="RefSeq" id="XP_001240736.1">
    <property type="nucleotide sequence ID" value="XM_001240735.2"/>
</dbReference>
<dbReference type="KEGG" id="cim:CIMG_13288"/>
<sequence length="326" mass="36243">MVQTGEKARKPKGVAGCGGKSQKLVPRVWTNQNSPKVLTLVAYRHLRVYYAFSCDGFWRCPVRYGCARCPVGNPRWLVPRRRQRFLVDDQNSLGEDLEPHVNPEQAGPERLTLQIMQSASTTSQFTQYRNMYNSCRFSGVISTSHEILESTKILRSKQANSQRRVSGYPYAGAAVNIIATKGTEVPDSHVNLKRIHGNRPTLTPGRLCCLWLGIRRWGPALLQAQLEAQHVELVTGPLASPTQYEPSPACSFQGHPKPKPTSFSSLSGFRELANPQKEIGQKRDSRASARFAHLPASWGGGCETQPHEYGWLFLPLVAVPAAQGIR</sequence>
<accession>A0A0E1S101</accession>
<dbReference type="InParanoid" id="A0A0E1S101"/>
<keyword evidence="2" id="KW-1185">Reference proteome</keyword>
<protein>
    <submittedName>
        <fullName evidence="1">Uncharacterized protein</fullName>
    </submittedName>
</protein>
<evidence type="ECO:0000313" key="2">
    <source>
        <dbReference type="Proteomes" id="UP000001261"/>
    </source>
</evidence>